<dbReference type="PANTHER" id="PTHR11265">
    <property type="entry name" value="S-ADENOSYL-METHYLTRANSFERASE MRAW"/>
    <property type="match status" value="1"/>
</dbReference>
<dbReference type="InterPro" id="IPR029063">
    <property type="entry name" value="SAM-dependent_MTases_sf"/>
</dbReference>
<dbReference type="InterPro" id="IPR023397">
    <property type="entry name" value="SAM-dep_MeTrfase_MraW_recog"/>
</dbReference>
<evidence type="ECO:0000256" key="2">
    <source>
        <dbReference type="ARBA" id="ARBA00022490"/>
    </source>
</evidence>
<dbReference type="FunFam" id="1.10.150.170:FF:000001">
    <property type="entry name" value="Ribosomal RNA small subunit methyltransferase H"/>
    <property type="match status" value="1"/>
</dbReference>
<dbReference type="GO" id="GO:0005737">
    <property type="term" value="C:cytoplasm"/>
    <property type="evidence" value="ECO:0007669"/>
    <property type="project" value="TreeGrafter"/>
</dbReference>
<dbReference type="SUPFAM" id="SSF81799">
    <property type="entry name" value="Putative methyltransferase TM0872, insert domain"/>
    <property type="match status" value="1"/>
</dbReference>
<keyword evidence="4 7" id="KW-0489">Methyltransferase</keyword>
<dbReference type="Pfam" id="PF01795">
    <property type="entry name" value="Methyltransf_5"/>
    <property type="match status" value="1"/>
</dbReference>
<dbReference type="EC" id="2.1.1.199" evidence="7"/>
<dbReference type="GO" id="GO:0070475">
    <property type="term" value="P:rRNA base methylation"/>
    <property type="evidence" value="ECO:0007669"/>
    <property type="project" value="TreeGrafter"/>
</dbReference>
<proteinExistence type="inferred from homology"/>
<dbReference type="SUPFAM" id="SSF53335">
    <property type="entry name" value="S-adenosyl-L-methionine-dependent methyltransferases"/>
    <property type="match status" value="1"/>
</dbReference>
<evidence type="ECO:0000256" key="3">
    <source>
        <dbReference type="ARBA" id="ARBA00022552"/>
    </source>
</evidence>
<dbReference type="Gene3D" id="1.10.150.170">
    <property type="entry name" value="Putative methyltransferase TM0872, insert domain"/>
    <property type="match status" value="1"/>
</dbReference>
<evidence type="ECO:0000256" key="5">
    <source>
        <dbReference type="ARBA" id="ARBA00022679"/>
    </source>
</evidence>
<comment type="caution">
    <text evidence="7">The sequence shown here is derived from an EMBL/GenBank/DDBJ whole genome shotgun (WGS) entry which is preliminary data.</text>
</comment>
<organism evidence="7">
    <name type="scientific">bioreactor metagenome</name>
    <dbReference type="NCBI Taxonomy" id="1076179"/>
    <lineage>
        <taxon>unclassified sequences</taxon>
        <taxon>metagenomes</taxon>
        <taxon>ecological metagenomes</taxon>
    </lineage>
</organism>
<protein>
    <submittedName>
        <fullName evidence="7">Ribosomal RNA small subunit methyltransferase H</fullName>
        <ecNumber evidence="7">2.1.1.199</ecNumber>
    </submittedName>
</protein>
<reference evidence="7" key="1">
    <citation type="submission" date="2019-08" db="EMBL/GenBank/DDBJ databases">
        <authorList>
            <person name="Kucharzyk K."/>
            <person name="Murdoch R.W."/>
            <person name="Higgins S."/>
            <person name="Loffler F."/>
        </authorList>
    </citation>
    <scope>NUCLEOTIDE SEQUENCE</scope>
</reference>
<dbReference type="EMBL" id="VSSQ01005102">
    <property type="protein sequence ID" value="MPM27855.1"/>
    <property type="molecule type" value="Genomic_DNA"/>
</dbReference>
<keyword evidence="5 7" id="KW-0808">Transferase</keyword>
<gene>
    <name evidence="7" type="primary">rsmH_25</name>
    <name evidence="7" type="ORF">SDC9_74370</name>
</gene>
<keyword evidence="2" id="KW-0963">Cytoplasm</keyword>
<dbReference type="NCBIfam" id="TIGR00006">
    <property type="entry name" value="16S rRNA (cytosine(1402)-N(4))-methyltransferase RsmH"/>
    <property type="match status" value="1"/>
</dbReference>
<evidence type="ECO:0000256" key="6">
    <source>
        <dbReference type="ARBA" id="ARBA00022691"/>
    </source>
</evidence>
<name>A0A644YH03_9ZZZZ</name>
<dbReference type="HAMAP" id="MF_01007">
    <property type="entry name" value="16SrRNA_methyltr_H"/>
    <property type="match status" value="1"/>
</dbReference>
<keyword evidence="6" id="KW-0949">S-adenosyl-L-methionine</keyword>
<dbReference type="InterPro" id="IPR002903">
    <property type="entry name" value="RsmH"/>
</dbReference>
<comment type="similarity">
    <text evidence="1">Belongs to the methyltransferase superfamily. RsmH family.</text>
</comment>
<evidence type="ECO:0000313" key="7">
    <source>
        <dbReference type="EMBL" id="MPM27855.1"/>
    </source>
</evidence>
<keyword evidence="3" id="KW-0698">rRNA processing</keyword>
<dbReference type="Gene3D" id="3.40.50.150">
    <property type="entry name" value="Vaccinia Virus protein VP39"/>
    <property type="match status" value="1"/>
</dbReference>
<sequence length="313" mass="35016">MSGEFKHIPVLLDETLTLLAPERGGTFVDGTLGGGGHAEAVLARLPQSGKLIGIDRDWEAVRAAEERLTAYGERFTALHGNFFEMKQLLAEADVMEVNGILLDLGVSSYQLDTQERGFSYKIDAPLDMRMDQGAPLSAYDVVNGYAPEEIARVLWEYGEERFSRRIADFIARARAERPIETTVELADIVRQAIPAKFRNEPQHPARRTFQAIRIEVNSELRGLDRAVESACDLLQKGGRMCIITFHSLEDRIVKQAFRRFENPCTCPPSAPICICGKQPKAKILTNKPLTCSDREAERNPRSTSAKLRCIQKI</sequence>
<evidence type="ECO:0000256" key="4">
    <source>
        <dbReference type="ARBA" id="ARBA00022603"/>
    </source>
</evidence>
<dbReference type="PIRSF" id="PIRSF004486">
    <property type="entry name" value="MraW"/>
    <property type="match status" value="1"/>
</dbReference>
<dbReference type="PANTHER" id="PTHR11265:SF0">
    <property type="entry name" value="12S RRNA N4-METHYLCYTIDINE METHYLTRANSFERASE"/>
    <property type="match status" value="1"/>
</dbReference>
<dbReference type="GO" id="GO:0071424">
    <property type="term" value="F:rRNA (cytosine-N4-)-methyltransferase activity"/>
    <property type="evidence" value="ECO:0007669"/>
    <property type="project" value="TreeGrafter"/>
</dbReference>
<dbReference type="AlphaFoldDB" id="A0A644YH03"/>
<evidence type="ECO:0000256" key="1">
    <source>
        <dbReference type="ARBA" id="ARBA00010396"/>
    </source>
</evidence>
<accession>A0A644YH03</accession>